<dbReference type="EMBL" id="JAGSXJ010000004">
    <property type="protein sequence ID" value="KAH6692239.1"/>
    <property type="molecule type" value="Genomic_DNA"/>
</dbReference>
<dbReference type="PROSITE" id="PS51186">
    <property type="entry name" value="GNAT"/>
    <property type="match status" value="1"/>
</dbReference>
<dbReference type="Proteomes" id="UP000770015">
    <property type="component" value="Unassembled WGS sequence"/>
</dbReference>
<dbReference type="InterPro" id="IPR000182">
    <property type="entry name" value="GNAT_dom"/>
</dbReference>
<proteinExistence type="predicted"/>
<evidence type="ECO:0000259" key="1">
    <source>
        <dbReference type="PROSITE" id="PS51186"/>
    </source>
</evidence>
<name>A0A9P8VIB6_9PEZI</name>
<dbReference type="AlphaFoldDB" id="A0A9P8VIB6"/>
<dbReference type="Gene3D" id="3.40.630.30">
    <property type="match status" value="1"/>
</dbReference>
<sequence>MAFIRPYQPADFEAAAHICRATLPGSLSPSKAAFLLAPYIWTHPYTTLSPATCHVLDDGTGRAMGYCIGCPDVLALTASYERYVSEILDPAEGVNPPRDFAANEPWTVDDGAGGQTVNEQALLQLAYDPKKAVIDGKEVLWGTHKATMHIDLLEEWQGKGWGKQLIETFVESVKKAGGYEEGIHIGIAGDNGKVVPFYEKCGFRVVPGGEASGSIWMARDVSKGKE</sequence>
<comment type="caution">
    <text evidence="2">The sequence shown here is derived from an EMBL/GenBank/DDBJ whole genome shotgun (WGS) entry which is preliminary data.</text>
</comment>
<accession>A0A9P8VIB6</accession>
<dbReference type="InterPro" id="IPR016181">
    <property type="entry name" value="Acyl_CoA_acyltransferase"/>
</dbReference>
<keyword evidence="3" id="KW-1185">Reference proteome</keyword>
<dbReference type="GO" id="GO:0016747">
    <property type="term" value="F:acyltransferase activity, transferring groups other than amino-acyl groups"/>
    <property type="evidence" value="ECO:0007669"/>
    <property type="project" value="InterPro"/>
</dbReference>
<dbReference type="Pfam" id="PF13508">
    <property type="entry name" value="Acetyltransf_7"/>
    <property type="match status" value="1"/>
</dbReference>
<protein>
    <submittedName>
        <fullName evidence="2">Acetyltransferase</fullName>
    </submittedName>
</protein>
<dbReference type="OrthoDB" id="64477at2759"/>
<dbReference type="SUPFAM" id="SSF55729">
    <property type="entry name" value="Acyl-CoA N-acyltransferases (Nat)"/>
    <property type="match status" value="1"/>
</dbReference>
<reference evidence="2" key="1">
    <citation type="journal article" date="2021" name="Nat. Commun.">
        <title>Genetic determinants of endophytism in the Arabidopsis root mycobiome.</title>
        <authorList>
            <person name="Mesny F."/>
            <person name="Miyauchi S."/>
            <person name="Thiergart T."/>
            <person name="Pickel B."/>
            <person name="Atanasova L."/>
            <person name="Karlsson M."/>
            <person name="Huettel B."/>
            <person name="Barry K.W."/>
            <person name="Haridas S."/>
            <person name="Chen C."/>
            <person name="Bauer D."/>
            <person name="Andreopoulos W."/>
            <person name="Pangilinan J."/>
            <person name="LaButti K."/>
            <person name="Riley R."/>
            <person name="Lipzen A."/>
            <person name="Clum A."/>
            <person name="Drula E."/>
            <person name="Henrissat B."/>
            <person name="Kohler A."/>
            <person name="Grigoriev I.V."/>
            <person name="Martin F.M."/>
            <person name="Hacquard S."/>
        </authorList>
    </citation>
    <scope>NUCLEOTIDE SEQUENCE</scope>
    <source>
        <strain evidence="2">MPI-SDFR-AT-0117</strain>
    </source>
</reference>
<organism evidence="2 3">
    <name type="scientific">Plectosphaerella plurivora</name>
    <dbReference type="NCBI Taxonomy" id="936078"/>
    <lineage>
        <taxon>Eukaryota</taxon>
        <taxon>Fungi</taxon>
        <taxon>Dikarya</taxon>
        <taxon>Ascomycota</taxon>
        <taxon>Pezizomycotina</taxon>
        <taxon>Sordariomycetes</taxon>
        <taxon>Hypocreomycetidae</taxon>
        <taxon>Glomerellales</taxon>
        <taxon>Plectosphaerellaceae</taxon>
        <taxon>Plectosphaerella</taxon>
    </lineage>
</organism>
<feature type="domain" description="N-acetyltransferase" evidence="1">
    <location>
        <begin position="71"/>
        <end position="222"/>
    </location>
</feature>
<evidence type="ECO:0000313" key="2">
    <source>
        <dbReference type="EMBL" id="KAH6692239.1"/>
    </source>
</evidence>
<gene>
    <name evidence="2" type="ORF">F5X68DRAFT_258939</name>
</gene>
<evidence type="ECO:0000313" key="3">
    <source>
        <dbReference type="Proteomes" id="UP000770015"/>
    </source>
</evidence>